<feature type="transmembrane region" description="Helical" evidence="2">
    <location>
        <begin position="251"/>
        <end position="276"/>
    </location>
</feature>
<feature type="transmembrane region" description="Helical" evidence="2">
    <location>
        <begin position="389"/>
        <end position="408"/>
    </location>
</feature>
<keyword evidence="2" id="KW-0812">Transmembrane</keyword>
<feature type="transmembrane region" description="Helical" evidence="2">
    <location>
        <begin position="90"/>
        <end position="114"/>
    </location>
</feature>
<feature type="transmembrane region" description="Helical" evidence="2">
    <location>
        <begin position="15"/>
        <end position="33"/>
    </location>
</feature>
<gene>
    <name evidence="3" type="primary">spoVV</name>
    <name evidence="3" type="ORF">GCM10008933_02900</name>
</gene>
<feature type="region of interest" description="Disordered" evidence="1">
    <location>
        <begin position="181"/>
        <end position="216"/>
    </location>
</feature>
<feature type="transmembrane region" description="Helical" evidence="2">
    <location>
        <begin position="45"/>
        <end position="70"/>
    </location>
</feature>
<evidence type="ECO:0000313" key="4">
    <source>
        <dbReference type="Proteomes" id="UP001500340"/>
    </source>
</evidence>
<comment type="caution">
    <text evidence="3">The sequence shown here is derived from an EMBL/GenBank/DDBJ whole genome shotgun (WGS) entry which is preliminary data.</text>
</comment>
<protein>
    <submittedName>
        <fullName evidence="3">Dipicolinic acid transporter SpoVV</fullName>
    </submittedName>
</protein>
<evidence type="ECO:0000313" key="3">
    <source>
        <dbReference type="EMBL" id="GAA0375235.1"/>
    </source>
</evidence>
<name>A0ABN0XXM0_9BACL</name>
<feature type="transmembrane region" description="Helical" evidence="2">
    <location>
        <begin position="339"/>
        <end position="359"/>
    </location>
</feature>
<sequence>MQREQGTTGRMSSTILFAAIAILLVICIVAAPGPAFQASGQGLSLWWRVVFPAILPFLVLSEMLIAGGFPQGLGVILEPFTRRILKLPGSFGWILPLGMTAGFPASAAAAATLYKQRRITADEAERMTATAHFASPMLIMVVIGAGYLNNPDLGLLLLCIHWLSGFAAAFTLNHFWRNTRNTAPSNNEKRQIGQENPLSKAAQSSSQPGLRMALRKMEQARQEDGRSFGKLLGDSVTNGVQTMMTIGGYMLIFAVIIHVVNSFLPTSALSSLVAGASEIHLGTHAITKLTLSQPMLAALLGAALGWSGICSFLQVQAVLKPVGIGGRRFILQRILHGAYAYVLTLILWRPLIILLPGALPAYKEMNHPLTGRMEAALPNWQLAAGSLRISMWLLVLLIIFFVAISLTWRRSSQQ</sequence>
<reference evidence="3 4" key="1">
    <citation type="journal article" date="2019" name="Int. J. Syst. Evol. Microbiol.">
        <title>The Global Catalogue of Microorganisms (GCM) 10K type strain sequencing project: providing services to taxonomists for standard genome sequencing and annotation.</title>
        <authorList>
            <consortium name="The Broad Institute Genomics Platform"/>
            <consortium name="The Broad Institute Genome Sequencing Center for Infectious Disease"/>
            <person name="Wu L."/>
            <person name="Ma J."/>
        </authorList>
    </citation>
    <scope>NUCLEOTIDE SEQUENCE [LARGE SCALE GENOMIC DNA]</scope>
    <source>
        <strain evidence="3 4">JCM 12774</strain>
    </source>
</reference>
<keyword evidence="4" id="KW-1185">Reference proteome</keyword>
<dbReference type="EMBL" id="BAAACX010000004">
    <property type="protein sequence ID" value="GAA0375235.1"/>
    <property type="molecule type" value="Genomic_DNA"/>
</dbReference>
<keyword evidence="2" id="KW-1133">Transmembrane helix</keyword>
<feature type="compositionally biased region" description="Polar residues" evidence="1">
    <location>
        <begin position="193"/>
        <end position="208"/>
    </location>
</feature>
<accession>A0ABN0XXM0</accession>
<feature type="transmembrane region" description="Helical" evidence="2">
    <location>
        <begin position="126"/>
        <end position="147"/>
    </location>
</feature>
<evidence type="ECO:0000256" key="1">
    <source>
        <dbReference type="SAM" id="MobiDB-lite"/>
    </source>
</evidence>
<organism evidence="3 4">
    <name type="scientific">Paenibacillus motobuensis</name>
    <dbReference type="NCBI Taxonomy" id="295324"/>
    <lineage>
        <taxon>Bacteria</taxon>
        <taxon>Bacillati</taxon>
        <taxon>Bacillota</taxon>
        <taxon>Bacilli</taxon>
        <taxon>Bacillales</taxon>
        <taxon>Paenibacillaceae</taxon>
        <taxon>Paenibacillus</taxon>
    </lineage>
</organism>
<dbReference type="Proteomes" id="UP001500340">
    <property type="component" value="Unassembled WGS sequence"/>
</dbReference>
<feature type="transmembrane region" description="Helical" evidence="2">
    <location>
        <begin position="153"/>
        <end position="172"/>
    </location>
</feature>
<evidence type="ECO:0000256" key="2">
    <source>
        <dbReference type="SAM" id="Phobius"/>
    </source>
</evidence>
<feature type="transmembrane region" description="Helical" evidence="2">
    <location>
        <begin position="296"/>
        <end position="319"/>
    </location>
</feature>
<dbReference type="RefSeq" id="WP_343856598.1">
    <property type="nucleotide sequence ID" value="NZ_BAAACX010000004.1"/>
</dbReference>
<keyword evidence="2" id="KW-0472">Membrane</keyword>
<proteinExistence type="predicted"/>